<dbReference type="Proteomes" id="UP000295096">
    <property type="component" value="Unassembled WGS sequence"/>
</dbReference>
<dbReference type="AlphaFoldDB" id="A0A4R5Q5V6"/>
<accession>A0A4R5Q5V6</accession>
<dbReference type="RefSeq" id="WP_133292908.1">
    <property type="nucleotide sequence ID" value="NZ_SMSJ01000138.1"/>
</dbReference>
<keyword evidence="3" id="KW-1185">Reference proteome</keyword>
<evidence type="ECO:0000313" key="2">
    <source>
        <dbReference type="EMBL" id="TDH58260.1"/>
    </source>
</evidence>
<feature type="coiled-coil region" evidence="1">
    <location>
        <begin position="313"/>
        <end position="343"/>
    </location>
</feature>
<dbReference type="OrthoDB" id="7873969at2"/>
<keyword evidence="1" id="KW-0175">Coiled coil</keyword>
<name>A0A4R5Q5V6_9PROT</name>
<dbReference type="EMBL" id="SMSJ01000138">
    <property type="protein sequence ID" value="TDH58260.1"/>
    <property type="molecule type" value="Genomic_DNA"/>
</dbReference>
<proteinExistence type="predicted"/>
<evidence type="ECO:0000313" key="3">
    <source>
        <dbReference type="Proteomes" id="UP000295096"/>
    </source>
</evidence>
<organism evidence="2 3">
    <name type="scientific">Dankookia rubra</name>
    <dbReference type="NCBI Taxonomy" id="1442381"/>
    <lineage>
        <taxon>Bacteria</taxon>
        <taxon>Pseudomonadati</taxon>
        <taxon>Pseudomonadota</taxon>
        <taxon>Alphaproteobacteria</taxon>
        <taxon>Acetobacterales</taxon>
        <taxon>Roseomonadaceae</taxon>
        <taxon>Dankookia</taxon>
    </lineage>
</organism>
<reference evidence="2 3" key="1">
    <citation type="journal article" date="2016" name="J. Microbiol.">
        <title>Dankookia rubra gen. nov., sp. nov., an alphaproteobacterium isolated from sediment of a shallow stream.</title>
        <authorList>
            <person name="Kim W.H."/>
            <person name="Kim D.H."/>
            <person name="Kang K."/>
            <person name="Ahn T.Y."/>
        </authorList>
    </citation>
    <scope>NUCLEOTIDE SEQUENCE [LARGE SCALE GENOMIC DNA]</scope>
    <source>
        <strain evidence="2 3">JCM30602</strain>
    </source>
</reference>
<sequence>MACGHTLMPLHFFDKHRVMRKAACDEAVMTREELHALVWSKPMRAAAMEQGISDVTLARHCRKANVPVPPPDHWEKVRTGKKVTPQPLPPLPTVAGAASLSGLFPAHKSSTCLAGSRDLSRPAFKTMDEVTQRIQAAVGEIRVPNSLSRPPLIVARLLRRDEERRAKITSNDLYNKSQPKFDRPIQQRRLRILSTLILALEKLGLKVYGSKHAGEEFTVSIRYLLAVHFLLAIEGGEHGYPFYGEHLQPPSDERLRFDITSHSPESAPPLQTWRDDATPLEDQLGKIACGLLLTAEAAARRGAVQSYELAVKNRAEEAQKTRVAAERAKAERAAREAAAAKARFTALMDGADALERAERIRRYVAAVQARVTARPDMAEPSALRQWAAWALAEADALDPVLSRLFKEELLTPSDDVHLPKADR</sequence>
<protein>
    <submittedName>
        <fullName evidence="2">Uncharacterized protein</fullName>
    </submittedName>
</protein>
<evidence type="ECO:0000256" key="1">
    <source>
        <dbReference type="SAM" id="Coils"/>
    </source>
</evidence>
<comment type="caution">
    <text evidence="2">The sequence shown here is derived from an EMBL/GenBank/DDBJ whole genome shotgun (WGS) entry which is preliminary data.</text>
</comment>
<gene>
    <name evidence="2" type="ORF">E2C06_33555</name>
</gene>